<dbReference type="AlphaFoldDB" id="A0A392RXS0"/>
<evidence type="ECO:0000313" key="2">
    <source>
        <dbReference type="Proteomes" id="UP000265520"/>
    </source>
</evidence>
<protein>
    <submittedName>
        <fullName evidence="1">Uncharacterized protein</fullName>
    </submittedName>
</protein>
<accession>A0A392RXS0</accession>
<reference evidence="1 2" key="1">
    <citation type="journal article" date="2018" name="Front. Plant Sci.">
        <title>Red Clover (Trifolium pratense) and Zigzag Clover (T. medium) - A Picture of Genomic Similarities and Differences.</title>
        <authorList>
            <person name="Dluhosova J."/>
            <person name="Istvanek J."/>
            <person name="Nedelnik J."/>
            <person name="Repkova J."/>
        </authorList>
    </citation>
    <scope>NUCLEOTIDE SEQUENCE [LARGE SCALE GENOMIC DNA]</scope>
    <source>
        <strain evidence="2">cv. 10/8</strain>
        <tissue evidence="1">Leaf</tissue>
    </source>
</reference>
<organism evidence="1 2">
    <name type="scientific">Trifolium medium</name>
    <dbReference type="NCBI Taxonomy" id="97028"/>
    <lineage>
        <taxon>Eukaryota</taxon>
        <taxon>Viridiplantae</taxon>
        <taxon>Streptophyta</taxon>
        <taxon>Embryophyta</taxon>
        <taxon>Tracheophyta</taxon>
        <taxon>Spermatophyta</taxon>
        <taxon>Magnoliopsida</taxon>
        <taxon>eudicotyledons</taxon>
        <taxon>Gunneridae</taxon>
        <taxon>Pentapetalae</taxon>
        <taxon>rosids</taxon>
        <taxon>fabids</taxon>
        <taxon>Fabales</taxon>
        <taxon>Fabaceae</taxon>
        <taxon>Papilionoideae</taxon>
        <taxon>50 kb inversion clade</taxon>
        <taxon>NPAAA clade</taxon>
        <taxon>Hologalegina</taxon>
        <taxon>IRL clade</taxon>
        <taxon>Trifolieae</taxon>
        <taxon>Trifolium</taxon>
    </lineage>
</organism>
<keyword evidence="2" id="KW-1185">Reference proteome</keyword>
<feature type="non-terminal residue" evidence="1">
    <location>
        <position position="56"/>
    </location>
</feature>
<evidence type="ECO:0000313" key="1">
    <source>
        <dbReference type="EMBL" id="MCI40580.1"/>
    </source>
</evidence>
<dbReference type="EMBL" id="LXQA010281417">
    <property type="protein sequence ID" value="MCI40580.1"/>
    <property type="molecule type" value="Genomic_DNA"/>
</dbReference>
<dbReference type="Proteomes" id="UP000265520">
    <property type="component" value="Unassembled WGS sequence"/>
</dbReference>
<comment type="caution">
    <text evidence="1">The sequence shown here is derived from an EMBL/GenBank/DDBJ whole genome shotgun (WGS) entry which is preliminary data.</text>
</comment>
<name>A0A392RXS0_9FABA</name>
<proteinExistence type="predicted"/>
<sequence>MARCAVLSNSSRFLSASCASSRSGRNNFPWVMWRVVPLEFQTSSFVTVACTSPYRD</sequence>